<evidence type="ECO:0000313" key="4">
    <source>
        <dbReference type="Proteomes" id="UP001221757"/>
    </source>
</evidence>
<dbReference type="EMBL" id="JARKIE010000012">
    <property type="protein sequence ID" value="KAJ7703542.1"/>
    <property type="molecule type" value="Genomic_DNA"/>
</dbReference>
<dbReference type="AlphaFoldDB" id="A0AAD7DZS0"/>
<keyword evidence="4" id="KW-1185">Reference proteome</keyword>
<feature type="signal peptide" evidence="2">
    <location>
        <begin position="1"/>
        <end position="15"/>
    </location>
</feature>
<name>A0AAD7DZS0_MYCRO</name>
<sequence>MAHLNLFLFFRSAHAPGTSEYQQLSACHQNIPWQTGHFARNAPIFQPEHQKTRHFPAPWTRWCRKDADCIEVHRRISFNLHRYFPHRQQHHHNDRDRPQKYSYDKGCW</sequence>
<organism evidence="3 4">
    <name type="scientific">Mycena rosella</name>
    <name type="common">Pink bonnet</name>
    <name type="synonym">Agaricus rosellus</name>
    <dbReference type="NCBI Taxonomy" id="1033263"/>
    <lineage>
        <taxon>Eukaryota</taxon>
        <taxon>Fungi</taxon>
        <taxon>Dikarya</taxon>
        <taxon>Basidiomycota</taxon>
        <taxon>Agaricomycotina</taxon>
        <taxon>Agaricomycetes</taxon>
        <taxon>Agaricomycetidae</taxon>
        <taxon>Agaricales</taxon>
        <taxon>Marasmiineae</taxon>
        <taxon>Mycenaceae</taxon>
        <taxon>Mycena</taxon>
    </lineage>
</organism>
<reference evidence="3" key="1">
    <citation type="submission" date="2023-03" db="EMBL/GenBank/DDBJ databases">
        <title>Massive genome expansion in bonnet fungi (Mycena s.s.) driven by repeated elements and novel gene families across ecological guilds.</title>
        <authorList>
            <consortium name="Lawrence Berkeley National Laboratory"/>
            <person name="Harder C.B."/>
            <person name="Miyauchi S."/>
            <person name="Viragh M."/>
            <person name="Kuo A."/>
            <person name="Thoen E."/>
            <person name="Andreopoulos B."/>
            <person name="Lu D."/>
            <person name="Skrede I."/>
            <person name="Drula E."/>
            <person name="Henrissat B."/>
            <person name="Morin E."/>
            <person name="Kohler A."/>
            <person name="Barry K."/>
            <person name="LaButti K."/>
            <person name="Morin E."/>
            <person name="Salamov A."/>
            <person name="Lipzen A."/>
            <person name="Mereny Z."/>
            <person name="Hegedus B."/>
            <person name="Baldrian P."/>
            <person name="Stursova M."/>
            <person name="Weitz H."/>
            <person name="Taylor A."/>
            <person name="Grigoriev I.V."/>
            <person name="Nagy L.G."/>
            <person name="Martin F."/>
            <person name="Kauserud H."/>
        </authorList>
    </citation>
    <scope>NUCLEOTIDE SEQUENCE</scope>
    <source>
        <strain evidence="3">CBHHK067</strain>
    </source>
</reference>
<evidence type="ECO:0008006" key="5">
    <source>
        <dbReference type="Google" id="ProtNLM"/>
    </source>
</evidence>
<feature type="compositionally biased region" description="Basic and acidic residues" evidence="1">
    <location>
        <begin position="91"/>
        <end position="108"/>
    </location>
</feature>
<comment type="caution">
    <text evidence="3">The sequence shown here is derived from an EMBL/GenBank/DDBJ whole genome shotgun (WGS) entry which is preliminary data.</text>
</comment>
<feature type="region of interest" description="Disordered" evidence="1">
    <location>
        <begin position="87"/>
        <end position="108"/>
    </location>
</feature>
<accession>A0AAD7DZS0</accession>
<keyword evidence="2" id="KW-0732">Signal</keyword>
<feature type="chain" id="PRO_5042098289" description="Secreted protein" evidence="2">
    <location>
        <begin position="16"/>
        <end position="108"/>
    </location>
</feature>
<dbReference type="Proteomes" id="UP001221757">
    <property type="component" value="Unassembled WGS sequence"/>
</dbReference>
<protein>
    <recommendedName>
        <fullName evidence="5">Secreted protein</fullName>
    </recommendedName>
</protein>
<proteinExistence type="predicted"/>
<evidence type="ECO:0000256" key="2">
    <source>
        <dbReference type="SAM" id="SignalP"/>
    </source>
</evidence>
<gene>
    <name evidence="3" type="ORF">B0H17DRAFT_1040734</name>
</gene>
<evidence type="ECO:0000313" key="3">
    <source>
        <dbReference type="EMBL" id="KAJ7703542.1"/>
    </source>
</evidence>
<evidence type="ECO:0000256" key="1">
    <source>
        <dbReference type="SAM" id="MobiDB-lite"/>
    </source>
</evidence>